<keyword evidence="8" id="KW-1185">Reference proteome</keyword>
<evidence type="ECO:0000313" key="7">
    <source>
        <dbReference type="EMBL" id="NAY93003.1"/>
    </source>
</evidence>
<dbReference type="EMBL" id="JAAABI010000005">
    <property type="protein sequence ID" value="NAY93003.1"/>
    <property type="molecule type" value="Genomic_DNA"/>
</dbReference>
<comment type="caution">
    <text evidence="7">The sequence shown here is derived from an EMBL/GenBank/DDBJ whole genome shotgun (WGS) entry which is preliminary data.</text>
</comment>
<dbReference type="InterPro" id="IPR022398">
    <property type="entry name" value="Peptidase_S8_His-AS"/>
</dbReference>
<dbReference type="SUPFAM" id="SSF52743">
    <property type="entry name" value="Subtilisin-like"/>
    <property type="match status" value="1"/>
</dbReference>
<name>A0A964TF54_9FLAO</name>
<evidence type="ECO:0000313" key="8">
    <source>
        <dbReference type="Proteomes" id="UP000667650"/>
    </source>
</evidence>
<dbReference type="PRINTS" id="PR00723">
    <property type="entry name" value="SUBTILISIN"/>
</dbReference>
<dbReference type="PROSITE" id="PS00137">
    <property type="entry name" value="SUBTILASE_HIS"/>
    <property type="match status" value="1"/>
</dbReference>
<dbReference type="InterPro" id="IPR034054">
    <property type="entry name" value="Pep_S8_PrcA"/>
</dbReference>
<evidence type="ECO:0000256" key="4">
    <source>
        <dbReference type="PIRSR" id="PIRSR615500-1"/>
    </source>
</evidence>
<dbReference type="Gene3D" id="3.40.50.200">
    <property type="entry name" value="Peptidase S8/S53 domain"/>
    <property type="match status" value="1"/>
</dbReference>
<reference evidence="7" key="1">
    <citation type="submission" date="2020-01" db="EMBL/GenBank/DDBJ databases">
        <title>Muricauda ochracea sp. nov., isolated from a tidal flat of Garorim bay in Korea.</title>
        <authorList>
            <person name="Kim D."/>
            <person name="Yoo Y."/>
            <person name="Kim J.-J."/>
        </authorList>
    </citation>
    <scope>NUCLEOTIDE SEQUENCE</scope>
    <source>
        <strain evidence="7">JGD-17</strain>
    </source>
</reference>
<dbReference type="InterPro" id="IPR036852">
    <property type="entry name" value="Peptidase_S8/S53_dom_sf"/>
</dbReference>
<dbReference type="AlphaFoldDB" id="A0A964TF54"/>
<dbReference type="PANTHER" id="PTHR42884:SF14">
    <property type="entry name" value="NEUROENDOCRINE CONVERTASE 1"/>
    <property type="match status" value="1"/>
</dbReference>
<feature type="active site" description="Charge relay system" evidence="4 5">
    <location>
        <position position="267"/>
    </location>
</feature>
<dbReference type="RefSeq" id="WP_166524411.1">
    <property type="nucleotide sequence ID" value="NZ_JAAABI010000005.1"/>
</dbReference>
<proteinExistence type="inferred from homology"/>
<feature type="active site" description="Charge relay system" evidence="4 5">
    <location>
        <position position="474"/>
    </location>
</feature>
<evidence type="ECO:0000256" key="1">
    <source>
        <dbReference type="ARBA" id="ARBA00022670"/>
    </source>
</evidence>
<evidence type="ECO:0000256" key="5">
    <source>
        <dbReference type="PROSITE-ProRule" id="PRU01240"/>
    </source>
</evidence>
<dbReference type="InterPro" id="IPR023828">
    <property type="entry name" value="Peptidase_S8_Ser-AS"/>
</dbReference>
<accession>A0A964TF54</accession>
<dbReference type="PROSITE" id="PS00138">
    <property type="entry name" value="SUBTILASE_SER"/>
    <property type="match status" value="1"/>
</dbReference>
<feature type="domain" description="Peptidase S8/S53" evidence="6">
    <location>
        <begin position="220"/>
        <end position="529"/>
    </location>
</feature>
<keyword evidence="3 5" id="KW-0720">Serine protease</keyword>
<dbReference type="CDD" id="cd07498">
    <property type="entry name" value="Peptidases_S8_15"/>
    <property type="match status" value="1"/>
</dbReference>
<organism evidence="7 8">
    <name type="scientific">Flagellimonas ochracea</name>
    <dbReference type="NCBI Taxonomy" id="2696472"/>
    <lineage>
        <taxon>Bacteria</taxon>
        <taxon>Pseudomonadati</taxon>
        <taxon>Bacteroidota</taxon>
        <taxon>Flavobacteriia</taxon>
        <taxon>Flavobacteriales</taxon>
        <taxon>Flavobacteriaceae</taxon>
        <taxon>Flagellimonas</taxon>
    </lineage>
</organism>
<protein>
    <submittedName>
        <fullName evidence="7">S8 family serine peptidase</fullName>
    </submittedName>
</protein>
<feature type="active site" description="Charge relay system" evidence="4 5">
    <location>
        <position position="229"/>
    </location>
</feature>
<dbReference type="Pfam" id="PF00082">
    <property type="entry name" value="Peptidase_S8"/>
    <property type="match status" value="1"/>
</dbReference>
<gene>
    <name evidence="7" type="ORF">GTQ34_13850</name>
</gene>
<keyword evidence="1 5" id="KW-0645">Protease</keyword>
<dbReference type="InterPro" id="IPR015500">
    <property type="entry name" value="Peptidase_S8_subtilisin-rel"/>
</dbReference>
<dbReference type="InterPro" id="IPR000209">
    <property type="entry name" value="Peptidase_S8/S53_dom"/>
</dbReference>
<evidence type="ECO:0000256" key="3">
    <source>
        <dbReference type="ARBA" id="ARBA00022825"/>
    </source>
</evidence>
<evidence type="ECO:0000259" key="6">
    <source>
        <dbReference type="Pfam" id="PF00082"/>
    </source>
</evidence>
<comment type="similarity">
    <text evidence="5">Belongs to the peptidase S8 family.</text>
</comment>
<dbReference type="PANTHER" id="PTHR42884">
    <property type="entry name" value="PROPROTEIN CONVERTASE SUBTILISIN/KEXIN-RELATED"/>
    <property type="match status" value="1"/>
</dbReference>
<dbReference type="GO" id="GO:0004252">
    <property type="term" value="F:serine-type endopeptidase activity"/>
    <property type="evidence" value="ECO:0007669"/>
    <property type="project" value="UniProtKB-UniRule"/>
</dbReference>
<dbReference type="GO" id="GO:0016485">
    <property type="term" value="P:protein processing"/>
    <property type="evidence" value="ECO:0007669"/>
    <property type="project" value="TreeGrafter"/>
</dbReference>
<sequence length="547" mass="59874">MVTYRMGGKNAKKQKLKEADDLVVVRFEENKDFNSIDLGTKQKTLINNLVLVHSFPEANVNIYRCNPLGEKSAKQVRNQVRKMSSMEEDIKFSGRVLVDDKGTISIYTENIFVKFFDDISEAESKRILEENDLVIKKEVVYAKNAFFVESKKAEGKQIFQVAENLLDKDEVEYCHPELIRQKKYKNSIYQQQWHLEKTTFMSVFVDASVEVRSAWQHTKGEGIVIAVIDDSVDTDHPEFISSGKIVAPKDMATGSSDAKPTFPTQAHGTSCAGVACASGLDSAAGVAPESVLMPIKLNANLGSMQEAEAFVWAVENGADVISCSWGPPDGDWSNPSDPNHTNKIDLPDSTRLAIDYAATSGRNGKGCIITWAAGNGREDTFYDGYASYEKVLAIAACNDTGKRSVYSDFGQEVFCAFPSGDFGYPLFNHPKPLTPGIWTTDVTGPRGYNPGDFGTNPLVGDAAGNYTATFSGTSSACPGAAGVIALILAVNPNLNLEEVKEVMRQSCDKIDEANANYDANGHSIYYGYGRINARKSVENAKNKLQNV</sequence>
<keyword evidence="2 5" id="KW-0378">Hydrolase</keyword>
<dbReference type="PROSITE" id="PS51892">
    <property type="entry name" value="SUBTILASE"/>
    <property type="match status" value="1"/>
</dbReference>
<dbReference type="GO" id="GO:0016020">
    <property type="term" value="C:membrane"/>
    <property type="evidence" value="ECO:0007669"/>
    <property type="project" value="TreeGrafter"/>
</dbReference>
<evidence type="ECO:0000256" key="2">
    <source>
        <dbReference type="ARBA" id="ARBA00022801"/>
    </source>
</evidence>
<dbReference type="Proteomes" id="UP000667650">
    <property type="component" value="Unassembled WGS sequence"/>
</dbReference>